<dbReference type="FunFam" id="3.40.50.2000:FF:000047">
    <property type="entry name" value="Glycosyltransferase"/>
    <property type="match status" value="1"/>
</dbReference>
<evidence type="ECO:0000256" key="5">
    <source>
        <dbReference type="ARBA" id="ARBA00047606"/>
    </source>
</evidence>
<dbReference type="GO" id="GO:0009718">
    <property type="term" value="P:anthocyanin-containing compound biosynthetic process"/>
    <property type="evidence" value="ECO:0007669"/>
    <property type="project" value="UniProtKB-UniPathway"/>
</dbReference>
<evidence type="ECO:0000313" key="9">
    <source>
        <dbReference type="Proteomes" id="UP000091857"/>
    </source>
</evidence>
<dbReference type="Pfam" id="PF00201">
    <property type="entry name" value="UDPGT"/>
    <property type="match status" value="1"/>
</dbReference>
<reference evidence="9" key="1">
    <citation type="journal article" date="2016" name="Nat. Biotechnol.">
        <title>Sequencing wild and cultivated cassava and related species reveals extensive interspecific hybridization and genetic diversity.</title>
        <authorList>
            <person name="Bredeson J.V."/>
            <person name="Lyons J.B."/>
            <person name="Prochnik S.E."/>
            <person name="Wu G.A."/>
            <person name="Ha C.M."/>
            <person name="Edsinger-Gonzales E."/>
            <person name="Grimwood J."/>
            <person name="Schmutz J."/>
            <person name="Rabbi I.Y."/>
            <person name="Egesi C."/>
            <person name="Nauluvula P."/>
            <person name="Lebot V."/>
            <person name="Ndunguru J."/>
            <person name="Mkamilo G."/>
            <person name="Bart R.S."/>
            <person name="Setter T.L."/>
            <person name="Gleadow R.M."/>
            <person name="Kulakow P."/>
            <person name="Ferguson M.E."/>
            <person name="Rounsley S."/>
            <person name="Rokhsar D.S."/>
        </authorList>
    </citation>
    <scope>NUCLEOTIDE SEQUENCE [LARGE SCALE GENOMIC DNA]</scope>
    <source>
        <strain evidence="9">cv. AM560-2</strain>
    </source>
</reference>
<comment type="caution">
    <text evidence="8">The sequence shown here is derived from an EMBL/GenBank/DDBJ whole genome shotgun (WGS) entry which is preliminary data.</text>
</comment>
<evidence type="ECO:0000256" key="6">
    <source>
        <dbReference type="RuleBase" id="RU003718"/>
    </source>
</evidence>
<proteinExistence type="inferred from homology"/>
<dbReference type="STRING" id="3983.A0A2C9VJD6"/>
<dbReference type="InterPro" id="IPR035595">
    <property type="entry name" value="UDP_glycos_trans_CS"/>
</dbReference>
<dbReference type="PROSITE" id="PS00375">
    <property type="entry name" value="UDPGT"/>
    <property type="match status" value="1"/>
</dbReference>
<keyword evidence="4 6" id="KW-0808">Transferase</keyword>
<dbReference type="InterPro" id="IPR002213">
    <property type="entry name" value="UDP_glucos_trans"/>
</dbReference>
<evidence type="ECO:0000256" key="4">
    <source>
        <dbReference type="ARBA" id="ARBA00022679"/>
    </source>
</evidence>
<keyword evidence="3 6" id="KW-0328">Glycosyltransferase</keyword>
<dbReference type="Proteomes" id="UP000091857">
    <property type="component" value="Chromosome 7"/>
</dbReference>
<dbReference type="PANTHER" id="PTHR48047">
    <property type="entry name" value="GLYCOSYLTRANSFERASE"/>
    <property type="match status" value="1"/>
</dbReference>
<keyword evidence="9" id="KW-1185">Reference proteome</keyword>
<dbReference type="Gene3D" id="3.40.50.2000">
    <property type="entry name" value="Glycogen Phosphorylase B"/>
    <property type="match status" value="2"/>
</dbReference>
<evidence type="ECO:0000256" key="7">
    <source>
        <dbReference type="RuleBase" id="RU362057"/>
    </source>
</evidence>
<gene>
    <name evidence="8" type="ORF">MANES_07G076300v8</name>
</gene>
<dbReference type="Gramene" id="Manes.07G076300.1.v8.1">
    <property type="protein sequence ID" value="Manes.07G076300.1.v8.1.CDS.1"/>
    <property type="gene ID" value="Manes.07G076300.v8.1"/>
</dbReference>
<dbReference type="AlphaFoldDB" id="A0A2C9VJD6"/>
<comment type="pathway">
    <text evidence="1">Pigment biosynthesis; anthocyanin biosynthesis.</text>
</comment>
<dbReference type="OrthoDB" id="5835829at2759"/>
<name>A0A2C9VJD6_MANES</name>
<dbReference type="UniPathway" id="UPA00009"/>
<dbReference type="CDD" id="cd03784">
    <property type="entry name" value="GT1_Gtf-like"/>
    <property type="match status" value="1"/>
</dbReference>
<dbReference type="EMBL" id="CM004393">
    <property type="protein sequence ID" value="OAY45613.1"/>
    <property type="molecule type" value="Genomic_DNA"/>
</dbReference>
<comment type="catalytic activity">
    <reaction evidence="5">
        <text>an anthocyanidin + UDP-alpha-D-glucose + H(+) = an anthocyanidin 3-O-beta-D-glucoside + UDP</text>
        <dbReference type="Rhea" id="RHEA:20093"/>
        <dbReference type="ChEBI" id="CHEBI:15378"/>
        <dbReference type="ChEBI" id="CHEBI:16307"/>
        <dbReference type="ChEBI" id="CHEBI:58223"/>
        <dbReference type="ChEBI" id="CHEBI:58885"/>
        <dbReference type="ChEBI" id="CHEBI:143576"/>
        <dbReference type="EC" id="2.4.1.115"/>
    </reaction>
</comment>
<dbReference type="GO" id="GO:0047213">
    <property type="term" value="F:anthocyanidin 3-O-glucosyltransferase activity"/>
    <property type="evidence" value="ECO:0007669"/>
    <property type="project" value="UniProtKB-EC"/>
</dbReference>
<evidence type="ECO:0000256" key="1">
    <source>
        <dbReference type="ARBA" id="ARBA00004935"/>
    </source>
</evidence>
<evidence type="ECO:0000256" key="3">
    <source>
        <dbReference type="ARBA" id="ARBA00022676"/>
    </source>
</evidence>
<accession>A0A2C9VJD6</accession>
<dbReference type="PANTHER" id="PTHR48047:SF45">
    <property type="entry name" value="SCOPOLETIN GLUCOSYLTRANSFERASE-LIKE"/>
    <property type="match status" value="1"/>
</dbReference>
<sequence>MDAQQFQLHIAFFPYMAQGHLIPTMDMARLFVRHGVKATIITTPSNAPLFSKTIERDRQLGFEIFIQLMDFPSAEVGLPEGCENASSINTPEMISKFYRAISLLENPLENVLQDCQPNCLVADMMFPWATEIANKFGIPRLVFHGVSTFSLCVFDSLRRYDIYKSLASDFDPFTVLGLPNQIKLTRLQLPNYIREENELTEALDQIIQSVLKSYGVLINSFYELEPKYLEHYRNVMGRKAWLIGPLSLCNKETEDKVQRGDTTSIDEHECLKWLALKKPNSVLYICFGSMFKFPRPQLLELARALEASGQNFIWVLKNEGKEEDHQWLPEGFEMRMKGKGLIIRGWAPQLLILDHEATGGFMTHCGWNSTLEAVAAGVPMVTWPLYAEQFFNEKLVTEVLKVGTNVGSQEWSTYEKKIIIKMEDIRKAVTMVMAGEEGEVMRNRAKELKEMARQAIEAGGSSFSYLNAFLEELKAINV</sequence>
<evidence type="ECO:0000313" key="8">
    <source>
        <dbReference type="EMBL" id="OAY45613.1"/>
    </source>
</evidence>
<dbReference type="EC" id="2.4.1.-" evidence="7"/>
<dbReference type="FunFam" id="3.40.50.2000:FF:000071">
    <property type="entry name" value="Glycosyltransferase"/>
    <property type="match status" value="1"/>
</dbReference>
<evidence type="ECO:0000256" key="2">
    <source>
        <dbReference type="ARBA" id="ARBA00009995"/>
    </source>
</evidence>
<dbReference type="SUPFAM" id="SSF53756">
    <property type="entry name" value="UDP-Glycosyltransferase/glycogen phosphorylase"/>
    <property type="match status" value="1"/>
</dbReference>
<comment type="similarity">
    <text evidence="2 6">Belongs to the UDP-glycosyltransferase family.</text>
</comment>
<protein>
    <recommendedName>
        <fullName evidence="7">Glycosyltransferase</fullName>
        <ecNumber evidence="7">2.4.1.-</ecNumber>
    </recommendedName>
</protein>
<dbReference type="OMA" id="LSGINFM"/>
<dbReference type="GO" id="GO:0035251">
    <property type="term" value="F:UDP-glucosyltransferase activity"/>
    <property type="evidence" value="ECO:0000318"/>
    <property type="project" value="GO_Central"/>
</dbReference>
<organism evidence="8 9">
    <name type="scientific">Manihot esculenta</name>
    <name type="common">Cassava</name>
    <name type="synonym">Jatropha manihot</name>
    <dbReference type="NCBI Taxonomy" id="3983"/>
    <lineage>
        <taxon>Eukaryota</taxon>
        <taxon>Viridiplantae</taxon>
        <taxon>Streptophyta</taxon>
        <taxon>Embryophyta</taxon>
        <taxon>Tracheophyta</taxon>
        <taxon>Spermatophyta</taxon>
        <taxon>Magnoliopsida</taxon>
        <taxon>eudicotyledons</taxon>
        <taxon>Gunneridae</taxon>
        <taxon>Pentapetalae</taxon>
        <taxon>rosids</taxon>
        <taxon>fabids</taxon>
        <taxon>Malpighiales</taxon>
        <taxon>Euphorbiaceae</taxon>
        <taxon>Crotonoideae</taxon>
        <taxon>Manihoteae</taxon>
        <taxon>Manihot</taxon>
    </lineage>
</organism>